<dbReference type="Proteomes" id="UP000012589">
    <property type="component" value="Unassembled WGS sequence"/>
</dbReference>
<accession>N2BI76</accession>
<sequence length="129" mass="13917">MLTVGISKELNRSVTKETTAAALGSGLLDVYATPAMIALMEETCMKSVQEELDEGCGTVGTGLTIHHVSATPVGMNVRCISKLVEVDGRKLVFDVQAFDDAGLIGQGTHERFIIENDKFFKKAEKKLEA</sequence>
<feature type="binding site" evidence="2">
    <location>
        <position position="60"/>
    </location>
    <ligand>
        <name>CoA</name>
        <dbReference type="ChEBI" id="CHEBI:57287"/>
    </ligand>
</feature>
<proteinExistence type="predicted"/>
<evidence type="ECO:0000313" key="4">
    <source>
        <dbReference type="EMBL" id="EMZ36529.1"/>
    </source>
</evidence>
<dbReference type="OrthoDB" id="6902891at2"/>
<dbReference type="InterPro" id="IPR025540">
    <property type="entry name" value="FlK"/>
</dbReference>
<reference evidence="4 5" key="1">
    <citation type="journal article" date="2014" name="Genome Announc.">
        <title>Draft genome sequences of the altered schaedler flora, a defined bacterial community from gnotobiotic mice.</title>
        <authorList>
            <person name="Wannemuehler M.J."/>
            <person name="Overstreet A.M."/>
            <person name="Ward D.V."/>
            <person name="Phillips G.J."/>
        </authorList>
    </citation>
    <scope>NUCLEOTIDE SEQUENCE [LARGE SCALE GENOMIC DNA]</scope>
    <source>
        <strain evidence="4 5">ASF492</strain>
    </source>
</reference>
<dbReference type="AlphaFoldDB" id="N2BI76"/>
<feature type="domain" description="Fluoroacetyl-CoA-specific thioesterase-like" evidence="3">
    <location>
        <begin position="14"/>
        <end position="116"/>
    </location>
</feature>
<comment type="caution">
    <text evidence="4">The sequence shown here is derived from an EMBL/GenBank/DDBJ whole genome shotgun (WGS) entry which is preliminary data.</text>
</comment>
<keyword evidence="5" id="KW-1185">Reference proteome</keyword>
<evidence type="ECO:0000256" key="1">
    <source>
        <dbReference type="PIRSR" id="PIRSR014972-1"/>
    </source>
</evidence>
<organism evidence="4 5">
    <name type="scientific">Eubacterium plexicaudatum ASF492</name>
    <dbReference type="NCBI Taxonomy" id="1235802"/>
    <lineage>
        <taxon>Bacteria</taxon>
        <taxon>Bacillati</taxon>
        <taxon>Bacillota</taxon>
        <taxon>Clostridia</taxon>
        <taxon>Eubacteriales</taxon>
        <taxon>Eubacteriaceae</taxon>
        <taxon>Eubacterium</taxon>
    </lineage>
</organism>
<feature type="active site" evidence="1">
    <location>
        <position position="41"/>
    </location>
</feature>
<dbReference type="InterPro" id="IPR029069">
    <property type="entry name" value="HotDog_dom_sf"/>
</dbReference>
<dbReference type="EMBL" id="AQFT01000023">
    <property type="protein sequence ID" value="EMZ36529.1"/>
    <property type="molecule type" value="Genomic_DNA"/>
</dbReference>
<dbReference type="Gene3D" id="3.10.129.10">
    <property type="entry name" value="Hotdog Thioesterase"/>
    <property type="match status" value="1"/>
</dbReference>
<protein>
    <recommendedName>
        <fullName evidence="3">Fluoroacetyl-CoA-specific thioesterase-like domain-containing protein</fullName>
    </recommendedName>
</protein>
<dbReference type="PANTHER" id="PTHR36934:SF1">
    <property type="entry name" value="THIOESTERASE DOMAIN-CONTAINING PROTEIN"/>
    <property type="match status" value="1"/>
</dbReference>
<dbReference type="PANTHER" id="PTHR36934">
    <property type="entry name" value="BLR0278 PROTEIN"/>
    <property type="match status" value="1"/>
</dbReference>
<gene>
    <name evidence="4" type="ORF">C823_00897</name>
</gene>
<feature type="binding site" evidence="2">
    <location>
        <position position="111"/>
    </location>
    <ligand>
        <name>substrate</name>
    </ligand>
</feature>
<dbReference type="eggNOG" id="COG5496">
    <property type="taxonomic scope" value="Bacteria"/>
</dbReference>
<feature type="binding site" evidence="2">
    <location>
        <position position="60"/>
    </location>
    <ligand>
        <name>substrate</name>
    </ligand>
</feature>
<dbReference type="Pfam" id="PF22636">
    <property type="entry name" value="FlK"/>
    <property type="match status" value="1"/>
</dbReference>
<evidence type="ECO:0000259" key="3">
    <source>
        <dbReference type="Pfam" id="PF22636"/>
    </source>
</evidence>
<dbReference type="STRING" id="1235802.C823_00897"/>
<dbReference type="HOGENOM" id="CLU_119426_0_1_9"/>
<dbReference type="PIRSF" id="PIRSF014972">
    <property type="entry name" value="FlK"/>
    <property type="match status" value="1"/>
</dbReference>
<dbReference type="PATRIC" id="fig|1235802.3.peg.962"/>
<evidence type="ECO:0000256" key="2">
    <source>
        <dbReference type="PIRSR" id="PIRSR014972-2"/>
    </source>
</evidence>
<evidence type="ECO:0000313" key="5">
    <source>
        <dbReference type="Proteomes" id="UP000012589"/>
    </source>
</evidence>
<feature type="active site" evidence="1">
    <location>
        <position position="33"/>
    </location>
</feature>
<name>N2BI76_9FIRM</name>
<feature type="active site" evidence="1">
    <location>
        <position position="67"/>
    </location>
</feature>
<dbReference type="InterPro" id="IPR054485">
    <property type="entry name" value="FlK-like_dom"/>
</dbReference>
<dbReference type="SUPFAM" id="SSF54637">
    <property type="entry name" value="Thioesterase/thiol ester dehydrase-isomerase"/>
    <property type="match status" value="1"/>
</dbReference>